<evidence type="ECO:0000313" key="2">
    <source>
        <dbReference type="Proteomes" id="UP000664534"/>
    </source>
</evidence>
<evidence type="ECO:0000313" key="1">
    <source>
        <dbReference type="EMBL" id="CAF9911181.1"/>
    </source>
</evidence>
<accession>A0A8H3EYJ1</accession>
<dbReference type="EMBL" id="CAJPDT010000008">
    <property type="protein sequence ID" value="CAF9911181.1"/>
    <property type="molecule type" value="Genomic_DNA"/>
</dbReference>
<gene>
    <name evidence="1" type="ORF">IMSHALPRED_009959</name>
</gene>
<dbReference type="Proteomes" id="UP000664534">
    <property type="component" value="Unassembled WGS sequence"/>
</dbReference>
<keyword evidence="2" id="KW-1185">Reference proteome</keyword>
<protein>
    <submittedName>
        <fullName evidence="1">Uncharacterized protein</fullName>
    </submittedName>
</protein>
<name>A0A8H3EYJ1_9LECA</name>
<dbReference type="AlphaFoldDB" id="A0A8H3EYJ1"/>
<sequence length="166" mass="18300">MVTTVTAFYTPLSTMNETFAHLLNPSNLSLTLPPDRKPLEPTLSITFHPFGHFLQSSTVNTALRGAFREIAHYRPDETITNNNFHYRAAGGNVGINTAGYLNRHISWAQLAWTLRQVSQFMNGGPAPGGQHMQELSFEIFAGEGKIGDGFIFYYPSGSTQAGYAMP</sequence>
<reference evidence="1" key="1">
    <citation type="submission" date="2021-03" db="EMBL/GenBank/DDBJ databases">
        <authorList>
            <person name="Tagirdzhanova G."/>
        </authorList>
    </citation>
    <scope>NUCLEOTIDE SEQUENCE</scope>
</reference>
<comment type="caution">
    <text evidence="1">The sequence shown here is derived from an EMBL/GenBank/DDBJ whole genome shotgun (WGS) entry which is preliminary data.</text>
</comment>
<proteinExistence type="predicted"/>
<organism evidence="1 2">
    <name type="scientific">Imshaugia aleurites</name>
    <dbReference type="NCBI Taxonomy" id="172621"/>
    <lineage>
        <taxon>Eukaryota</taxon>
        <taxon>Fungi</taxon>
        <taxon>Dikarya</taxon>
        <taxon>Ascomycota</taxon>
        <taxon>Pezizomycotina</taxon>
        <taxon>Lecanoromycetes</taxon>
        <taxon>OSLEUM clade</taxon>
        <taxon>Lecanoromycetidae</taxon>
        <taxon>Lecanorales</taxon>
        <taxon>Lecanorineae</taxon>
        <taxon>Parmeliaceae</taxon>
        <taxon>Imshaugia</taxon>
    </lineage>
</organism>